<feature type="non-terminal residue" evidence="1">
    <location>
        <position position="1"/>
    </location>
</feature>
<dbReference type="EMBL" id="EZ419981">
    <property type="protein sequence ID" value="ACZ28336.1"/>
    <property type="molecule type" value="mRNA"/>
</dbReference>
<sequence length="408" mass="46354">FETEKAMTKDEFDQYSLMVQALMQHYLPRLERSYWKCDADNWQRDVTFYELNKLMYGLVEYEADVTGACSTGCYDFQKPRGITTLTQWPDYKCPGYIEACEASPKETFEFCFNENAMAPETYSYISSDLMRRGTKEQCRDEKVHKVSSYTSGVFKCEYCACLCHSEGAEAHRYLSLLPQVSNIDENEVIVGVKFVKHNRVLYLQTMKAPLLPFASVDTDQAVWNELDELGLVPPDYHNFSGLYTFDHKHREILMKELEVPAGTVLTGVKFIVKDGVPDLSIRYTPVDWTTGELNPAASLWITEAHDAYDTNDMLYQNRLPDQCKTPSFIDTASGQKFRFSTSAMELDGGQHVLPYFDAQPVVPVSMVPLSGVGITHKGDDRCGGFISPVVFTVHEDYMFGADSEVDPF</sequence>
<reference evidence="1" key="1">
    <citation type="submission" date="2009-10" db="EMBL/GenBank/DDBJ databases">
        <title>An Insight into the Sialotranscriptome of Simulium nigrimanum, a Black Fly Associated with Fogo Selvagem in South America.</title>
        <authorList>
            <person name="Ribeiro J.M.C."/>
            <person name="Valenzuela J.G."/>
            <person name="Pham V.M."/>
            <person name="Kleeman L."/>
            <person name="Barbian K.D."/>
            <person name="Favreau A.J."/>
            <person name="Eaton D.P."/>
            <person name="Aoki V."/>
            <person name="Hans-Filho G."/>
            <person name="Rivitti E.A."/>
            <person name="Diaz L.A."/>
        </authorList>
    </citation>
    <scope>NUCLEOTIDE SEQUENCE</scope>
    <source>
        <tissue evidence="1">Salivary glands</tissue>
    </source>
</reference>
<dbReference type="PANTHER" id="PTHR47890:SF1">
    <property type="entry name" value="LD24308P"/>
    <property type="match status" value="1"/>
</dbReference>
<proteinExistence type="evidence at transcript level"/>
<dbReference type="PANTHER" id="PTHR47890">
    <property type="entry name" value="LD24308P"/>
    <property type="match status" value="1"/>
</dbReference>
<dbReference type="InterPro" id="IPR032062">
    <property type="entry name" value="DUF4803"/>
</dbReference>
<evidence type="ECO:0000313" key="1">
    <source>
        <dbReference type="EMBL" id="ACZ28336.1"/>
    </source>
</evidence>
<protein>
    <submittedName>
        <fullName evidence="1">Hypothetical conserved protein</fullName>
    </submittedName>
</protein>
<dbReference type="Pfam" id="PF16061">
    <property type="entry name" value="DUF4803"/>
    <property type="match status" value="1"/>
</dbReference>
<accession>D1FQ81</accession>
<dbReference type="AlphaFoldDB" id="D1FQ81"/>
<name>D1FQ81_SIMNI</name>
<organism evidence="1">
    <name type="scientific">Simulium nigrimanum</name>
    <name type="common">Black fly</name>
    <dbReference type="NCBI Taxonomy" id="683695"/>
    <lineage>
        <taxon>Eukaryota</taxon>
        <taxon>Metazoa</taxon>
        <taxon>Ecdysozoa</taxon>
        <taxon>Arthropoda</taxon>
        <taxon>Hexapoda</taxon>
        <taxon>Insecta</taxon>
        <taxon>Pterygota</taxon>
        <taxon>Neoptera</taxon>
        <taxon>Endopterygota</taxon>
        <taxon>Diptera</taxon>
        <taxon>Nematocera</taxon>
        <taxon>Chironomoidea</taxon>
        <taxon>Simuliidae</taxon>
        <taxon>Simulium</taxon>
    </lineage>
</organism>